<name>A0A0U1CX25_9MYCO</name>
<dbReference type="EMBL" id="CTEC01000001">
    <property type="protein sequence ID" value="CQD03678.1"/>
    <property type="molecule type" value="Genomic_DNA"/>
</dbReference>
<dbReference type="RefSeq" id="WP_167542626.1">
    <property type="nucleotide sequence ID" value="NZ_CTEC01000001.1"/>
</dbReference>
<dbReference type="AlphaFoldDB" id="A0A0U1CX25"/>
<reference evidence="2" key="1">
    <citation type="submission" date="2015-03" db="EMBL/GenBank/DDBJ databases">
        <authorList>
            <person name="Urmite Genomes"/>
        </authorList>
    </citation>
    <scope>NUCLEOTIDE SEQUENCE [LARGE SCALE GENOMIC DNA]</scope>
    <source>
        <strain evidence="2">CSUR P1344</strain>
    </source>
</reference>
<gene>
    <name evidence="1" type="ORF">BN000_00619</name>
</gene>
<dbReference type="Proteomes" id="UP000199601">
    <property type="component" value="Unassembled WGS sequence"/>
</dbReference>
<evidence type="ECO:0000313" key="2">
    <source>
        <dbReference type="Proteomes" id="UP000199601"/>
    </source>
</evidence>
<proteinExistence type="predicted"/>
<organism evidence="1 2">
    <name type="scientific">Mycobacterium europaeum</name>
    <dbReference type="NCBI Taxonomy" id="761804"/>
    <lineage>
        <taxon>Bacteria</taxon>
        <taxon>Bacillati</taxon>
        <taxon>Actinomycetota</taxon>
        <taxon>Actinomycetes</taxon>
        <taxon>Mycobacteriales</taxon>
        <taxon>Mycobacteriaceae</taxon>
        <taxon>Mycobacterium</taxon>
        <taxon>Mycobacterium simiae complex</taxon>
    </lineage>
</organism>
<keyword evidence="2" id="KW-1185">Reference proteome</keyword>
<evidence type="ECO:0000313" key="1">
    <source>
        <dbReference type="EMBL" id="CQD03678.1"/>
    </source>
</evidence>
<protein>
    <submittedName>
        <fullName evidence="1">Uncharacterized protein</fullName>
    </submittedName>
</protein>
<sequence length="52" mass="5896">MSKESKPRDRWAQVFAAATDRRGFCIGCGYYHAVHNEHRADCTAQPANREVS</sequence>
<accession>A0A0U1CX25</accession>